<evidence type="ECO:0000259" key="19">
    <source>
        <dbReference type="Pfam" id="PF00361"/>
    </source>
</evidence>
<evidence type="ECO:0000256" key="13">
    <source>
        <dbReference type="ARBA" id="ARBA00023027"/>
    </source>
</evidence>
<comment type="similarity">
    <text evidence="3 18">Belongs to the complex I subunit 2 family.</text>
</comment>
<name>A0A0B5ABU7_9ORTH</name>
<geneLocation type="mitochondrion" evidence="20"/>
<proteinExistence type="inferred from homology"/>
<dbReference type="AlphaFoldDB" id="A0A0B5ABU7"/>
<evidence type="ECO:0000256" key="16">
    <source>
        <dbReference type="ARBA" id="ARBA00023136"/>
    </source>
</evidence>
<feature type="transmembrane region" description="Helical" evidence="18">
    <location>
        <begin position="60"/>
        <end position="80"/>
    </location>
</feature>
<evidence type="ECO:0000256" key="1">
    <source>
        <dbReference type="ARBA" id="ARBA00003257"/>
    </source>
</evidence>
<feature type="domain" description="NADH:quinone oxidoreductase/Mrp antiporter transmembrane" evidence="19">
    <location>
        <begin position="24"/>
        <end position="286"/>
    </location>
</feature>
<evidence type="ECO:0000256" key="4">
    <source>
        <dbReference type="ARBA" id="ARBA00012944"/>
    </source>
</evidence>
<keyword evidence="6" id="KW-0813">Transport</keyword>
<evidence type="ECO:0000256" key="14">
    <source>
        <dbReference type="ARBA" id="ARBA00023075"/>
    </source>
</evidence>
<evidence type="ECO:0000256" key="6">
    <source>
        <dbReference type="ARBA" id="ARBA00022448"/>
    </source>
</evidence>
<keyword evidence="15 18" id="KW-0496">Mitochondrion</keyword>
<feature type="transmembrane region" description="Helical" evidence="18">
    <location>
        <begin position="200"/>
        <end position="219"/>
    </location>
</feature>
<feature type="transmembrane region" description="Helical" evidence="18">
    <location>
        <begin position="12"/>
        <end position="39"/>
    </location>
</feature>
<evidence type="ECO:0000256" key="5">
    <source>
        <dbReference type="ARBA" id="ARBA00021008"/>
    </source>
</evidence>
<dbReference type="PANTHER" id="PTHR46552">
    <property type="entry name" value="NADH-UBIQUINONE OXIDOREDUCTASE CHAIN 2"/>
    <property type="match status" value="1"/>
</dbReference>
<dbReference type="PRINTS" id="PR01436">
    <property type="entry name" value="NADHDHGNASE2"/>
</dbReference>
<evidence type="ECO:0000256" key="2">
    <source>
        <dbReference type="ARBA" id="ARBA00004448"/>
    </source>
</evidence>
<comment type="function">
    <text evidence="18">Core subunit of the mitochondrial membrane respiratory chain NADH dehydrogenase (Complex I) which catalyzes electron transfer from NADH through the respiratory chain, using ubiquinone as an electron acceptor. Essential for the catalytic activity and assembly of complex I.</text>
</comment>
<evidence type="ECO:0000313" key="20">
    <source>
        <dbReference type="EMBL" id="AJD85496.1"/>
    </source>
</evidence>
<reference evidence="20" key="1">
    <citation type="submission" date="2014-11" db="EMBL/GenBank/DDBJ databases">
        <authorList>
            <person name="Zhao H.B."/>
        </authorList>
    </citation>
    <scope>NUCLEOTIDE SEQUENCE</scope>
</reference>
<keyword evidence="16 18" id="KW-0472">Membrane</keyword>
<organism evidence="20">
    <name type="scientific">Uvarovites inflatus</name>
    <dbReference type="NCBI Taxonomy" id="420845"/>
    <lineage>
        <taxon>Eukaryota</taxon>
        <taxon>Metazoa</taxon>
        <taxon>Ecdysozoa</taxon>
        <taxon>Arthropoda</taxon>
        <taxon>Hexapoda</taxon>
        <taxon>Insecta</taxon>
        <taxon>Pterygota</taxon>
        <taxon>Neoptera</taxon>
        <taxon>Polyneoptera</taxon>
        <taxon>Orthoptera</taxon>
        <taxon>Ensifera</taxon>
        <taxon>Tettigoniidea</taxon>
        <taxon>Tettigonioidea</taxon>
        <taxon>Tettigoniidae</taxon>
        <taxon>Tettigoniinae</taxon>
        <taxon>Uvarovites</taxon>
    </lineage>
</organism>
<evidence type="ECO:0000256" key="9">
    <source>
        <dbReference type="ARBA" id="ARBA00022792"/>
    </source>
</evidence>
<feature type="transmembrane region" description="Helical" evidence="18">
    <location>
        <begin position="92"/>
        <end position="114"/>
    </location>
</feature>
<evidence type="ECO:0000256" key="17">
    <source>
        <dbReference type="ARBA" id="ARBA00049551"/>
    </source>
</evidence>
<evidence type="ECO:0000256" key="15">
    <source>
        <dbReference type="ARBA" id="ARBA00023128"/>
    </source>
</evidence>
<dbReference type="GO" id="GO:0008137">
    <property type="term" value="F:NADH dehydrogenase (ubiquinone) activity"/>
    <property type="evidence" value="ECO:0007669"/>
    <property type="project" value="UniProtKB-EC"/>
</dbReference>
<comment type="function">
    <text evidence="1">Core subunit of the mitochondrial membrane respiratory chain NADH dehydrogenase (Complex I) that is believed to belong to the minimal assembly required for catalysis. Complex I functions in the transfer of electrons from NADH to the respiratory chain. The immediate electron acceptor for the enzyme is believed to be ubiquinone.</text>
</comment>
<gene>
    <name evidence="20" type="primary">ND2</name>
</gene>
<keyword evidence="8 18" id="KW-0812">Transmembrane</keyword>
<keyword evidence="14 18" id="KW-0830">Ubiquinone</keyword>
<dbReference type="Pfam" id="PF00361">
    <property type="entry name" value="Proton_antipo_M"/>
    <property type="match status" value="1"/>
</dbReference>
<dbReference type="EMBL" id="KP098593">
    <property type="protein sequence ID" value="AJD85496.1"/>
    <property type="molecule type" value="Genomic_DNA"/>
</dbReference>
<keyword evidence="12 18" id="KW-1133">Transmembrane helix</keyword>
<dbReference type="GO" id="GO:0006120">
    <property type="term" value="P:mitochondrial electron transport, NADH to ubiquinone"/>
    <property type="evidence" value="ECO:0007669"/>
    <property type="project" value="InterPro"/>
</dbReference>
<dbReference type="InterPro" id="IPR001750">
    <property type="entry name" value="ND/Mrp_TM"/>
</dbReference>
<evidence type="ECO:0000256" key="11">
    <source>
        <dbReference type="ARBA" id="ARBA00022982"/>
    </source>
</evidence>
<dbReference type="GO" id="GO:0005743">
    <property type="term" value="C:mitochondrial inner membrane"/>
    <property type="evidence" value="ECO:0007669"/>
    <property type="project" value="UniProtKB-SubCell"/>
</dbReference>
<comment type="subcellular location">
    <subcellularLocation>
        <location evidence="2 18">Mitochondrion inner membrane</location>
        <topology evidence="2 18">Multi-pass membrane protein</topology>
    </subcellularLocation>
</comment>
<sequence length="342" mass="38389">MFNTPAKILFTSTLMLGTIISVTSTSWLGVWMGLEINLLSFIPLMTNSKNIMSTEASLKYFLVQALASAILLFAVILMFTLSNNLFVLETHIPQTLICSALLLKMGAAPFHFWFPGTMEGLSWKNCFILMTWQKIAPLMLLTYVIEMNIFISMIIITSIFIGSLGGLNQSSLRKLMAYSSINHVGWMIAALIIGENMWEVYFLIYTFLSLSILLVFNIHQIYHINQNLLILTSDPLTKSCLFLLLLSLGGLPPFLGFLPKWLIIQTMADLNYQLLAVSMVIMTLITLFYYLRLTFLAFLFSYTGSKISSINTINPLMFSLTLGLTGVSSLGLPFSSMIYSML</sequence>
<dbReference type="EC" id="7.1.1.2" evidence="4 18"/>
<feature type="transmembrane region" description="Helical" evidence="18">
    <location>
        <begin position="175"/>
        <end position="194"/>
    </location>
</feature>
<keyword evidence="9 18" id="KW-0999">Mitochondrion inner membrane</keyword>
<evidence type="ECO:0000256" key="8">
    <source>
        <dbReference type="ARBA" id="ARBA00022692"/>
    </source>
</evidence>
<evidence type="ECO:0000256" key="3">
    <source>
        <dbReference type="ARBA" id="ARBA00007012"/>
    </source>
</evidence>
<keyword evidence="11 18" id="KW-0249">Electron transport</keyword>
<evidence type="ECO:0000256" key="10">
    <source>
        <dbReference type="ARBA" id="ARBA00022967"/>
    </source>
</evidence>
<feature type="transmembrane region" description="Helical" evidence="18">
    <location>
        <begin position="270"/>
        <end position="291"/>
    </location>
</feature>
<accession>A0A0B5ABU7</accession>
<comment type="catalytic activity">
    <reaction evidence="17 18">
        <text>a ubiquinone + NADH + 5 H(+)(in) = a ubiquinol + NAD(+) + 4 H(+)(out)</text>
        <dbReference type="Rhea" id="RHEA:29091"/>
        <dbReference type="Rhea" id="RHEA-COMP:9565"/>
        <dbReference type="Rhea" id="RHEA-COMP:9566"/>
        <dbReference type="ChEBI" id="CHEBI:15378"/>
        <dbReference type="ChEBI" id="CHEBI:16389"/>
        <dbReference type="ChEBI" id="CHEBI:17976"/>
        <dbReference type="ChEBI" id="CHEBI:57540"/>
        <dbReference type="ChEBI" id="CHEBI:57945"/>
        <dbReference type="EC" id="7.1.1.2"/>
    </reaction>
</comment>
<evidence type="ECO:0000256" key="18">
    <source>
        <dbReference type="RuleBase" id="RU003403"/>
    </source>
</evidence>
<feature type="transmembrane region" description="Helical" evidence="18">
    <location>
        <begin position="312"/>
        <end position="334"/>
    </location>
</feature>
<evidence type="ECO:0000256" key="7">
    <source>
        <dbReference type="ARBA" id="ARBA00022660"/>
    </source>
</evidence>
<feature type="transmembrane region" description="Helical" evidence="18">
    <location>
        <begin position="149"/>
        <end position="168"/>
    </location>
</feature>
<dbReference type="InterPro" id="IPR050175">
    <property type="entry name" value="Complex_I_Subunit_2"/>
</dbReference>
<dbReference type="InterPro" id="IPR003917">
    <property type="entry name" value="NADH_UbQ_OxRdtase_chain2"/>
</dbReference>
<keyword evidence="13 18" id="KW-0520">NAD</keyword>
<dbReference type="PANTHER" id="PTHR46552:SF1">
    <property type="entry name" value="NADH-UBIQUINONE OXIDOREDUCTASE CHAIN 2"/>
    <property type="match status" value="1"/>
</dbReference>
<evidence type="ECO:0000256" key="12">
    <source>
        <dbReference type="ARBA" id="ARBA00022989"/>
    </source>
</evidence>
<protein>
    <recommendedName>
        <fullName evidence="5 18">NADH-ubiquinone oxidoreductase chain 2</fullName>
        <ecNumber evidence="4 18">7.1.1.2</ecNumber>
    </recommendedName>
</protein>
<feature type="transmembrane region" description="Helical" evidence="18">
    <location>
        <begin position="240"/>
        <end position="258"/>
    </location>
</feature>
<keyword evidence="7 18" id="KW-0679">Respiratory chain</keyword>
<keyword evidence="10 18" id="KW-1278">Translocase</keyword>